<feature type="transmembrane region" description="Helical" evidence="2">
    <location>
        <begin position="45"/>
        <end position="70"/>
    </location>
</feature>
<dbReference type="Proteomes" id="UP000550508">
    <property type="component" value="Unassembled WGS sequence"/>
</dbReference>
<feature type="region of interest" description="Disordered" evidence="1">
    <location>
        <begin position="138"/>
        <end position="175"/>
    </location>
</feature>
<dbReference type="GO" id="GO:0016020">
    <property type="term" value="C:membrane"/>
    <property type="evidence" value="ECO:0007669"/>
    <property type="project" value="InterPro"/>
</dbReference>
<keyword evidence="4" id="KW-1185">Reference proteome</keyword>
<dbReference type="NCBIfam" id="NF008528">
    <property type="entry name" value="PRK11463.1-2"/>
    <property type="match status" value="1"/>
</dbReference>
<dbReference type="EMBL" id="JABUMX010000003">
    <property type="protein sequence ID" value="NTS32717.1"/>
    <property type="molecule type" value="Genomic_DNA"/>
</dbReference>
<dbReference type="PANTHER" id="PTHR35335">
    <property type="entry name" value="UPF0716 PROTEIN FXSA"/>
    <property type="match status" value="1"/>
</dbReference>
<keyword evidence="2" id="KW-1133">Transmembrane helix</keyword>
<dbReference type="InterPro" id="IPR007313">
    <property type="entry name" value="FxsA"/>
</dbReference>
<protein>
    <submittedName>
        <fullName evidence="3">Membrane protein FxsA</fullName>
    </submittedName>
</protein>
<reference evidence="3 4" key="1">
    <citation type="submission" date="2020-05" db="EMBL/GenBank/DDBJ databases">
        <authorList>
            <person name="Kim M.K."/>
        </authorList>
    </citation>
    <scope>NUCLEOTIDE SEQUENCE [LARGE SCALE GENOMIC DNA]</scope>
    <source>
        <strain evidence="3 4">BT25</strain>
    </source>
</reference>
<keyword evidence="2" id="KW-0472">Membrane</keyword>
<feature type="transmembrane region" description="Helical" evidence="2">
    <location>
        <begin position="90"/>
        <end position="116"/>
    </location>
</feature>
<comment type="caution">
    <text evidence="3">The sequence shown here is derived from an EMBL/GenBank/DDBJ whole genome shotgun (WGS) entry which is preliminary data.</text>
</comment>
<dbReference type="AlphaFoldDB" id="A0A849VWS8"/>
<accession>A0A849VWS8</accession>
<organism evidence="3 4">
    <name type="scientific">Phyllobacterium pellucidum</name>
    <dbReference type="NCBI Taxonomy" id="2740464"/>
    <lineage>
        <taxon>Bacteria</taxon>
        <taxon>Pseudomonadati</taxon>
        <taxon>Pseudomonadota</taxon>
        <taxon>Alphaproteobacteria</taxon>
        <taxon>Hyphomicrobiales</taxon>
        <taxon>Phyllobacteriaceae</taxon>
        <taxon>Phyllobacterium</taxon>
    </lineage>
</organism>
<evidence type="ECO:0000313" key="3">
    <source>
        <dbReference type="EMBL" id="NTS32717.1"/>
    </source>
</evidence>
<sequence length="175" mass="19235">MDNIPICPLKGKLVLRSLFVPLLLLALPFLEIAGFVIVGSKIGVLATLGLVILSIFLGVFLLRVQGFGLIQHIRSETAAGRTPGRELVHGVMLIVAAFLLIVPGFITDIIGLLLFIPAVRDVGWRLVKDRIVVVKPGMRRSPRSDPPGRRDRVIDLNPEDFSRKPDPDSPWNPKP</sequence>
<name>A0A849VWS8_9HYPH</name>
<keyword evidence="2" id="KW-0812">Transmembrane</keyword>
<evidence type="ECO:0000256" key="1">
    <source>
        <dbReference type="SAM" id="MobiDB-lite"/>
    </source>
</evidence>
<dbReference type="Pfam" id="PF04186">
    <property type="entry name" value="FxsA"/>
    <property type="match status" value="1"/>
</dbReference>
<proteinExistence type="predicted"/>
<evidence type="ECO:0000256" key="2">
    <source>
        <dbReference type="SAM" id="Phobius"/>
    </source>
</evidence>
<gene>
    <name evidence="3" type="primary">fxsA</name>
    <name evidence="3" type="ORF">HQ945_15775</name>
</gene>
<feature type="transmembrane region" description="Helical" evidence="2">
    <location>
        <begin position="18"/>
        <end position="38"/>
    </location>
</feature>
<dbReference type="PANTHER" id="PTHR35335:SF1">
    <property type="entry name" value="UPF0716 PROTEIN FXSA"/>
    <property type="match status" value="1"/>
</dbReference>
<evidence type="ECO:0000313" key="4">
    <source>
        <dbReference type="Proteomes" id="UP000550508"/>
    </source>
</evidence>
<feature type="compositionally biased region" description="Basic and acidic residues" evidence="1">
    <location>
        <begin position="142"/>
        <end position="167"/>
    </location>
</feature>